<dbReference type="EMBL" id="LXQA011086956">
    <property type="protein sequence ID" value="MCI84269.1"/>
    <property type="molecule type" value="Genomic_DNA"/>
</dbReference>
<proteinExistence type="predicted"/>
<accession>A0A392VAI9</accession>
<reference evidence="1 2" key="1">
    <citation type="journal article" date="2018" name="Front. Plant Sci.">
        <title>Red Clover (Trifolium pratense) and Zigzag Clover (T. medium) - A Picture of Genomic Similarities and Differences.</title>
        <authorList>
            <person name="Dluhosova J."/>
            <person name="Istvanek J."/>
            <person name="Nedelnik J."/>
            <person name="Repkova J."/>
        </authorList>
    </citation>
    <scope>NUCLEOTIDE SEQUENCE [LARGE SCALE GENOMIC DNA]</scope>
    <source>
        <strain evidence="2">cv. 10/8</strain>
        <tissue evidence="1">Leaf</tissue>
    </source>
</reference>
<sequence>MIQNHQWNLPPEIEVSFPNLIHMLEQIAIPLEDQPDSLAWKHSDS</sequence>
<feature type="non-terminal residue" evidence="1">
    <location>
        <position position="45"/>
    </location>
</feature>
<dbReference type="Proteomes" id="UP000265520">
    <property type="component" value="Unassembled WGS sequence"/>
</dbReference>
<evidence type="ECO:0000313" key="2">
    <source>
        <dbReference type="Proteomes" id="UP000265520"/>
    </source>
</evidence>
<name>A0A392VAI9_9FABA</name>
<dbReference type="AlphaFoldDB" id="A0A392VAI9"/>
<evidence type="ECO:0000313" key="1">
    <source>
        <dbReference type="EMBL" id="MCI84269.1"/>
    </source>
</evidence>
<keyword evidence="2" id="KW-1185">Reference proteome</keyword>
<organism evidence="1 2">
    <name type="scientific">Trifolium medium</name>
    <dbReference type="NCBI Taxonomy" id="97028"/>
    <lineage>
        <taxon>Eukaryota</taxon>
        <taxon>Viridiplantae</taxon>
        <taxon>Streptophyta</taxon>
        <taxon>Embryophyta</taxon>
        <taxon>Tracheophyta</taxon>
        <taxon>Spermatophyta</taxon>
        <taxon>Magnoliopsida</taxon>
        <taxon>eudicotyledons</taxon>
        <taxon>Gunneridae</taxon>
        <taxon>Pentapetalae</taxon>
        <taxon>rosids</taxon>
        <taxon>fabids</taxon>
        <taxon>Fabales</taxon>
        <taxon>Fabaceae</taxon>
        <taxon>Papilionoideae</taxon>
        <taxon>50 kb inversion clade</taxon>
        <taxon>NPAAA clade</taxon>
        <taxon>Hologalegina</taxon>
        <taxon>IRL clade</taxon>
        <taxon>Trifolieae</taxon>
        <taxon>Trifolium</taxon>
    </lineage>
</organism>
<protein>
    <submittedName>
        <fullName evidence="1">Uncharacterized protein</fullName>
    </submittedName>
</protein>
<comment type="caution">
    <text evidence="1">The sequence shown here is derived from an EMBL/GenBank/DDBJ whole genome shotgun (WGS) entry which is preliminary data.</text>
</comment>